<protein>
    <recommendedName>
        <fullName evidence="1">Glutamine amidotransferase domain-containing protein</fullName>
    </recommendedName>
</protein>
<dbReference type="SUPFAM" id="SSF52317">
    <property type="entry name" value="Class I glutamine amidotransferase-like"/>
    <property type="match status" value="1"/>
</dbReference>
<dbReference type="PROSITE" id="PS51273">
    <property type="entry name" value="GATASE_TYPE_1"/>
    <property type="match status" value="1"/>
</dbReference>
<dbReference type="PANTHER" id="PTHR42695:SF5">
    <property type="entry name" value="GLUTAMINE AMIDOTRANSFERASE YLR126C-RELATED"/>
    <property type="match status" value="1"/>
</dbReference>
<dbReference type="AlphaFoldDB" id="A0A3B0SXZ4"/>
<dbReference type="Pfam" id="PF00117">
    <property type="entry name" value="GATase"/>
    <property type="match status" value="1"/>
</dbReference>
<sequence length="240" mass="25201">MLQAEDLSTLLPELYARSGDFTTMFARTAGLDGHKVVTVDLLDPQAPLPAPEAFAGVFISGSAAMVTDRAPWMLRAEAWIRDAARTDVPTLGICFGHQLIASALGGDVADAPQHAYETVTVTLTDAGLADQLLSVLPPKAPLQSAHSQIVTRLPSDAPPLAHADTGIYAARFAGNLWGVQFHPETCAEDMSIIIEDVRTALEAGGIDADAKIAGIKPSPDGPALMRRFRDIALGALPTGA</sequence>
<proteinExistence type="predicted"/>
<dbReference type="InterPro" id="IPR044992">
    <property type="entry name" value="ChyE-like"/>
</dbReference>
<dbReference type="Gene3D" id="3.40.50.880">
    <property type="match status" value="1"/>
</dbReference>
<dbReference type="EMBL" id="UOEM01000031">
    <property type="protein sequence ID" value="VAW11331.1"/>
    <property type="molecule type" value="Genomic_DNA"/>
</dbReference>
<evidence type="ECO:0000313" key="2">
    <source>
        <dbReference type="EMBL" id="VAW11331.1"/>
    </source>
</evidence>
<accession>A0A3B0SXZ4</accession>
<feature type="domain" description="Glutamine amidotransferase" evidence="1">
    <location>
        <begin position="49"/>
        <end position="186"/>
    </location>
</feature>
<reference evidence="2" key="1">
    <citation type="submission" date="2018-06" db="EMBL/GenBank/DDBJ databases">
        <authorList>
            <person name="Zhirakovskaya E."/>
        </authorList>
    </citation>
    <scope>NUCLEOTIDE SEQUENCE</scope>
</reference>
<organism evidence="2">
    <name type="scientific">hydrothermal vent metagenome</name>
    <dbReference type="NCBI Taxonomy" id="652676"/>
    <lineage>
        <taxon>unclassified sequences</taxon>
        <taxon>metagenomes</taxon>
        <taxon>ecological metagenomes</taxon>
    </lineage>
</organism>
<dbReference type="InterPro" id="IPR029062">
    <property type="entry name" value="Class_I_gatase-like"/>
</dbReference>
<dbReference type="InterPro" id="IPR017926">
    <property type="entry name" value="GATASE"/>
</dbReference>
<dbReference type="GO" id="GO:0005829">
    <property type="term" value="C:cytosol"/>
    <property type="evidence" value="ECO:0007669"/>
    <property type="project" value="TreeGrafter"/>
</dbReference>
<dbReference type="PRINTS" id="PR00097">
    <property type="entry name" value="ANTSNTHASEII"/>
</dbReference>
<name>A0A3B0SXZ4_9ZZZZ</name>
<evidence type="ECO:0000259" key="1">
    <source>
        <dbReference type="Pfam" id="PF00117"/>
    </source>
</evidence>
<dbReference type="CDD" id="cd01741">
    <property type="entry name" value="GATase1_1"/>
    <property type="match status" value="1"/>
</dbReference>
<dbReference type="PANTHER" id="PTHR42695">
    <property type="entry name" value="GLUTAMINE AMIDOTRANSFERASE YLR126C-RELATED"/>
    <property type="match status" value="1"/>
</dbReference>
<gene>
    <name evidence="2" type="ORF">MNBD_ALPHA09-673</name>
</gene>
<dbReference type="PRINTS" id="PR00096">
    <property type="entry name" value="GATASE"/>
</dbReference>